<reference evidence="1" key="1">
    <citation type="submission" date="2021-06" db="EMBL/GenBank/DDBJ databases">
        <authorList>
            <person name="Kallberg Y."/>
            <person name="Tangrot J."/>
            <person name="Rosling A."/>
        </authorList>
    </citation>
    <scope>NUCLEOTIDE SEQUENCE</scope>
    <source>
        <strain evidence="1">CL356</strain>
    </source>
</reference>
<keyword evidence="2" id="KW-1185">Reference proteome</keyword>
<gene>
    <name evidence="1" type="ORF">ACOLOM_LOCUS4843</name>
</gene>
<evidence type="ECO:0000313" key="2">
    <source>
        <dbReference type="Proteomes" id="UP000789525"/>
    </source>
</evidence>
<dbReference type="Proteomes" id="UP000789525">
    <property type="component" value="Unassembled WGS sequence"/>
</dbReference>
<dbReference type="EMBL" id="CAJVPT010008327">
    <property type="protein sequence ID" value="CAG8550768.1"/>
    <property type="molecule type" value="Genomic_DNA"/>
</dbReference>
<accession>A0ACA9LUW6</accession>
<comment type="caution">
    <text evidence="1">The sequence shown here is derived from an EMBL/GenBank/DDBJ whole genome shotgun (WGS) entry which is preliminary data.</text>
</comment>
<feature type="non-terminal residue" evidence="1">
    <location>
        <position position="48"/>
    </location>
</feature>
<name>A0ACA9LUW6_9GLOM</name>
<evidence type="ECO:0000313" key="1">
    <source>
        <dbReference type="EMBL" id="CAG8550768.1"/>
    </source>
</evidence>
<protein>
    <submittedName>
        <fullName evidence="1">6382_t:CDS:1</fullName>
    </submittedName>
</protein>
<organism evidence="1 2">
    <name type="scientific">Acaulospora colombiana</name>
    <dbReference type="NCBI Taxonomy" id="27376"/>
    <lineage>
        <taxon>Eukaryota</taxon>
        <taxon>Fungi</taxon>
        <taxon>Fungi incertae sedis</taxon>
        <taxon>Mucoromycota</taxon>
        <taxon>Glomeromycotina</taxon>
        <taxon>Glomeromycetes</taxon>
        <taxon>Diversisporales</taxon>
        <taxon>Acaulosporaceae</taxon>
        <taxon>Acaulospora</taxon>
    </lineage>
</organism>
<sequence>MSVVKPKPDTSHSNSTSLGATVAGNPTPQVTLNHATALEKYKKKDSSK</sequence>
<proteinExistence type="predicted"/>